<gene>
    <name evidence="1" type="ORF">PBR20603_04724</name>
</gene>
<dbReference type="Proteomes" id="UP000382040">
    <property type="component" value="Unassembled WGS sequence"/>
</dbReference>
<organism evidence="1 2">
    <name type="scientific">Pandoraea bronchicola</name>
    <dbReference type="NCBI Taxonomy" id="2508287"/>
    <lineage>
        <taxon>Bacteria</taxon>
        <taxon>Pseudomonadati</taxon>
        <taxon>Pseudomonadota</taxon>
        <taxon>Betaproteobacteria</taxon>
        <taxon>Burkholderiales</taxon>
        <taxon>Burkholderiaceae</taxon>
        <taxon>Pandoraea</taxon>
    </lineage>
</organism>
<evidence type="ECO:0000313" key="1">
    <source>
        <dbReference type="EMBL" id="VVE90737.1"/>
    </source>
</evidence>
<dbReference type="EMBL" id="CABPST010000020">
    <property type="protein sequence ID" value="VVE90737.1"/>
    <property type="molecule type" value="Genomic_DNA"/>
</dbReference>
<reference evidence="1 2" key="1">
    <citation type="submission" date="2019-08" db="EMBL/GenBank/DDBJ databases">
        <authorList>
            <person name="Peeters C."/>
        </authorList>
    </citation>
    <scope>NUCLEOTIDE SEQUENCE [LARGE SCALE GENOMIC DNA]</scope>
    <source>
        <strain evidence="1 2">LMG 20603</strain>
    </source>
</reference>
<accession>A0A5E5BZ87</accession>
<proteinExistence type="predicted"/>
<evidence type="ECO:0000313" key="2">
    <source>
        <dbReference type="Proteomes" id="UP000382040"/>
    </source>
</evidence>
<dbReference type="AlphaFoldDB" id="A0A5E5BZ87"/>
<sequence>MAKLVTLRRGTHDGIQVRPRWPARQVRVDAVALSQLQYIQTQLPSELALILTRGYERRASHLGFARTKFRALGIGVFRRLYPDRQREIADIFGSNGHDVDGTHIDVSFRLKGRRIRMLPLGVFTPPSWQQRRVQRYLSSLSVIQSSLTKNGFRIHDNETESLQIHCDLVR</sequence>
<dbReference type="OrthoDB" id="8448538at2"/>
<name>A0A5E5BZ87_9BURK</name>
<keyword evidence="2" id="KW-1185">Reference proteome</keyword>
<dbReference type="RefSeq" id="WP_150561867.1">
    <property type="nucleotide sequence ID" value="NZ_CABPST010000020.1"/>
</dbReference>
<protein>
    <submittedName>
        <fullName evidence="1">Uncharacterized protein</fullName>
    </submittedName>
</protein>